<reference evidence="1 2" key="1">
    <citation type="submission" date="2019-02" db="EMBL/GenBank/DDBJ databases">
        <title>Ureibacillus thermophilus.</title>
        <authorList>
            <person name="Sunny J.S."/>
            <person name="Natarajan A."/>
            <person name="Saleena L.M."/>
        </authorList>
    </citation>
    <scope>NUCLEOTIDE SEQUENCE [LARGE SCALE GENOMIC DNA]</scope>
    <source>
        <strain evidence="1 2">LM102</strain>
    </source>
</reference>
<protein>
    <submittedName>
        <fullName evidence="1">Uncharacterized protein</fullName>
    </submittedName>
</protein>
<dbReference type="EMBL" id="CP036528">
    <property type="protein sequence ID" value="QBK25567.1"/>
    <property type="molecule type" value="Genomic_DNA"/>
</dbReference>
<evidence type="ECO:0000313" key="1">
    <source>
        <dbReference type="EMBL" id="QBK25567.1"/>
    </source>
</evidence>
<dbReference type="RefSeq" id="WP_208651954.1">
    <property type="nucleotide sequence ID" value="NZ_CP036528.1"/>
</dbReference>
<dbReference type="AlphaFoldDB" id="A0A4P6USD4"/>
<sequence>MVWTFERCFTLNWWTNTRKWRVSAPKRLTNARKGRISALNGISSARKSGKQRICMADEKIFCINGRNMLE</sequence>
<evidence type="ECO:0000313" key="2">
    <source>
        <dbReference type="Proteomes" id="UP000291151"/>
    </source>
</evidence>
<gene>
    <name evidence="1" type="ORF">DKZ56_06680</name>
</gene>
<accession>A0A4P6USD4</accession>
<proteinExistence type="predicted"/>
<dbReference type="Proteomes" id="UP000291151">
    <property type="component" value="Chromosome"/>
</dbReference>
<name>A0A4P6USD4_9BACL</name>
<keyword evidence="2" id="KW-1185">Reference proteome</keyword>
<organism evidence="1 2">
    <name type="scientific">Ureibacillus thermophilus</name>
    <dbReference type="NCBI Taxonomy" id="367743"/>
    <lineage>
        <taxon>Bacteria</taxon>
        <taxon>Bacillati</taxon>
        <taxon>Bacillota</taxon>
        <taxon>Bacilli</taxon>
        <taxon>Bacillales</taxon>
        <taxon>Caryophanaceae</taxon>
        <taxon>Ureibacillus</taxon>
    </lineage>
</organism>
<dbReference type="KEGG" id="uth:DKZ56_06680"/>